<proteinExistence type="predicted"/>
<evidence type="ECO:0000256" key="2">
    <source>
        <dbReference type="ARBA" id="ARBA00022737"/>
    </source>
</evidence>
<evidence type="ECO:0000256" key="1">
    <source>
        <dbReference type="ARBA" id="ARBA00022723"/>
    </source>
</evidence>
<evidence type="ECO:0000313" key="8">
    <source>
        <dbReference type="EMBL" id="PCH42742.1"/>
    </source>
</evidence>
<protein>
    <recommendedName>
        <fullName evidence="7">C2H2-type domain-containing protein</fullName>
    </recommendedName>
</protein>
<dbReference type="PROSITE" id="PS50157">
    <property type="entry name" value="ZINC_FINGER_C2H2_2"/>
    <property type="match status" value="3"/>
</dbReference>
<dbReference type="SMART" id="SM00355">
    <property type="entry name" value="ZnF_C2H2"/>
    <property type="match status" value="3"/>
</dbReference>
<keyword evidence="3 5" id="KW-0863">Zinc-finger</keyword>
<dbReference type="Pfam" id="PF00096">
    <property type="entry name" value="zf-C2H2"/>
    <property type="match status" value="2"/>
</dbReference>
<keyword evidence="1" id="KW-0479">Metal-binding</keyword>
<feature type="domain" description="C2H2-type" evidence="7">
    <location>
        <begin position="223"/>
        <end position="248"/>
    </location>
</feature>
<dbReference type="GO" id="GO:0000978">
    <property type="term" value="F:RNA polymerase II cis-regulatory region sequence-specific DNA binding"/>
    <property type="evidence" value="ECO:0007669"/>
    <property type="project" value="TreeGrafter"/>
</dbReference>
<dbReference type="PANTHER" id="PTHR23235:SF120">
    <property type="entry name" value="KRUPPEL-LIKE FACTOR 15"/>
    <property type="match status" value="1"/>
</dbReference>
<dbReference type="PANTHER" id="PTHR23235">
    <property type="entry name" value="KRUEPPEL-LIKE TRANSCRIPTION FACTOR"/>
    <property type="match status" value="1"/>
</dbReference>
<dbReference type="FunFam" id="3.30.160.60:FF:000100">
    <property type="entry name" value="Zinc finger 45-like"/>
    <property type="match status" value="1"/>
</dbReference>
<feature type="compositionally biased region" description="Acidic residues" evidence="6">
    <location>
        <begin position="494"/>
        <end position="512"/>
    </location>
</feature>
<dbReference type="InterPro" id="IPR036236">
    <property type="entry name" value="Znf_C2H2_sf"/>
</dbReference>
<evidence type="ECO:0000256" key="4">
    <source>
        <dbReference type="ARBA" id="ARBA00022833"/>
    </source>
</evidence>
<evidence type="ECO:0000313" key="9">
    <source>
        <dbReference type="Proteomes" id="UP000218811"/>
    </source>
</evidence>
<dbReference type="PROSITE" id="PS00028">
    <property type="entry name" value="ZINC_FINGER_C2H2_1"/>
    <property type="match status" value="2"/>
</dbReference>
<dbReference type="EMBL" id="KB468135">
    <property type="protein sequence ID" value="PCH42742.1"/>
    <property type="molecule type" value="Genomic_DNA"/>
</dbReference>
<dbReference type="InterPro" id="IPR013087">
    <property type="entry name" value="Znf_C2H2_type"/>
</dbReference>
<dbReference type="STRING" id="742152.A0A2H3JKM7"/>
<dbReference type="GO" id="GO:0008270">
    <property type="term" value="F:zinc ion binding"/>
    <property type="evidence" value="ECO:0007669"/>
    <property type="project" value="UniProtKB-KW"/>
</dbReference>
<dbReference type="GO" id="GO:0000981">
    <property type="term" value="F:DNA-binding transcription factor activity, RNA polymerase II-specific"/>
    <property type="evidence" value="ECO:0007669"/>
    <property type="project" value="TreeGrafter"/>
</dbReference>
<keyword evidence="2" id="KW-0677">Repeat</keyword>
<feature type="region of interest" description="Disordered" evidence="6">
    <location>
        <begin position="402"/>
        <end position="421"/>
    </location>
</feature>
<organism evidence="8 9">
    <name type="scientific">Wolfiporia cocos (strain MD-104)</name>
    <name type="common">Brown rot fungus</name>
    <dbReference type="NCBI Taxonomy" id="742152"/>
    <lineage>
        <taxon>Eukaryota</taxon>
        <taxon>Fungi</taxon>
        <taxon>Dikarya</taxon>
        <taxon>Basidiomycota</taxon>
        <taxon>Agaricomycotina</taxon>
        <taxon>Agaricomycetes</taxon>
        <taxon>Polyporales</taxon>
        <taxon>Phaeolaceae</taxon>
        <taxon>Wolfiporia</taxon>
    </lineage>
</organism>
<feature type="compositionally biased region" description="Low complexity" evidence="6">
    <location>
        <begin position="450"/>
        <end position="465"/>
    </location>
</feature>
<evidence type="ECO:0000256" key="3">
    <source>
        <dbReference type="ARBA" id="ARBA00022771"/>
    </source>
</evidence>
<keyword evidence="4" id="KW-0862">Zinc</keyword>
<feature type="compositionally biased region" description="Low complexity" evidence="6">
    <location>
        <begin position="405"/>
        <end position="421"/>
    </location>
</feature>
<dbReference type="OMA" id="KLWNGIA"/>
<accession>A0A2H3JKM7</accession>
<gene>
    <name evidence="8" type="ORF">WOLCODRAFT_73950</name>
</gene>
<reference evidence="8 9" key="1">
    <citation type="journal article" date="2012" name="Science">
        <title>The Paleozoic origin of enzymatic lignin decomposition reconstructed from 31 fungal genomes.</title>
        <authorList>
            <person name="Floudas D."/>
            <person name="Binder M."/>
            <person name="Riley R."/>
            <person name="Barry K."/>
            <person name="Blanchette R.A."/>
            <person name="Henrissat B."/>
            <person name="Martinez A.T."/>
            <person name="Otillar R."/>
            <person name="Spatafora J.W."/>
            <person name="Yadav J.S."/>
            <person name="Aerts A."/>
            <person name="Benoit I."/>
            <person name="Boyd A."/>
            <person name="Carlson A."/>
            <person name="Copeland A."/>
            <person name="Coutinho P.M."/>
            <person name="de Vries R.P."/>
            <person name="Ferreira P."/>
            <person name="Findley K."/>
            <person name="Foster B."/>
            <person name="Gaskell J."/>
            <person name="Glotzer D."/>
            <person name="Gorecki P."/>
            <person name="Heitman J."/>
            <person name="Hesse C."/>
            <person name="Hori C."/>
            <person name="Igarashi K."/>
            <person name="Jurgens J.A."/>
            <person name="Kallen N."/>
            <person name="Kersten P."/>
            <person name="Kohler A."/>
            <person name="Kuees U."/>
            <person name="Kumar T.K.A."/>
            <person name="Kuo A."/>
            <person name="LaButti K."/>
            <person name="Larrondo L.F."/>
            <person name="Lindquist E."/>
            <person name="Ling A."/>
            <person name="Lombard V."/>
            <person name="Lucas S."/>
            <person name="Lundell T."/>
            <person name="Martin R."/>
            <person name="McLaughlin D.J."/>
            <person name="Morgenstern I."/>
            <person name="Morin E."/>
            <person name="Murat C."/>
            <person name="Nagy L.G."/>
            <person name="Nolan M."/>
            <person name="Ohm R.A."/>
            <person name="Patyshakuliyeva A."/>
            <person name="Rokas A."/>
            <person name="Ruiz-Duenas F.J."/>
            <person name="Sabat G."/>
            <person name="Salamov A."/>
            <person name="Samejima M."/>
            <person name="Schmutz J."/>
            <person name="Slot J.C."/>
            <person name="St John F."/>
            <person name="Stenlid J."/>
            <person name="Sun H."/>
            <person name="Sun S."/>
            <person name="Syed K."/>
            <person name="Tsang A."/>
            <person name="Wiebenga A."/>
            <person name="Young D."/>
            <person name="Pisabarro A."/>
            <person name="Eastwood D.C."/>
            <person name="Martin F."/>
            <person name="Cullen D."/>
            <person name="Grigoriev I.V."/>
            <person name="Hibbett D.S."/>
        </authorList>
    </citation>
    <scope>NUCLEOTIDE SEQUENCE [LARGE SCALE GENOMIC DNA]</scope>
    <source>
        <strain evidence="8 9">MD-104</strain>
    </source>
</reference>
<evidence type="ECO:0000256" key="6">
    <source>
        <dbReference type="SAM" id="MobiDB-lite"/>
    </source>
</evidence>
<dbReference type="SUPFAM" id="SSF57667">
    <property type="entry name" value="beta-beta-alpha zinc fingers"/>
    <property type="match status" value="1"/>
</dbReference>
<keyword evidence="9" id="KW-1185">Reference proteome</keyword>
<name>A0A2H3JKM7_WOLCO</name>
<dbReference type="Gene3D" id="3.30.160.60">
    <property type="entry name" value="Classic Zinc Finger"/>
    <property type="match status" value="2"/>
</dbReference>
<sequence>MKGILSFASNNPLVHSTLCAATVSVADHANVLAVFDRCIASGVVSSKIARELSEAVVTLAKSDVLFASLKNSDAPVLQLDRGKRKRALPDEPAAPAADARAPKRVALDQPDLRAQLSEAVRAISHAFAAASLAPGQPPDPALISSLQLPLHYVFLFAVTSAPRAAERTPALQELAGIIQMLGVLTGIPIGAGPAHPPPPPPWSAYAPAAPPPAGMQDLGSAVYPCLLPGCQKTFHRLYSLRAHQRLHTVVERPFRCAHCPASFVRNHDLKRHTKLHDRKAWKCAGCAKVFSRRDAIKRHKDSRRPGGKVRGADADVLGESVCAYADIEEVEVERAPGEEEGSRRTKLWNEVAFHASPPCTVTGHENVHEEGEVEPGILEEVQQIVLRLHGLLQAYVASGLGGGPAAAAAGQTQPPQASQATLASVIARTQQAGPPPAPSAGPSRDQTVEPLSPATIPSPSLPSTLALSEEQTKLLEQAIAQAALAAQAQAEAEAALEEDEEGSDIDEDEELN</sequence>
<evidence type="ECO:0000256" key="5">
    <source>
        <dbReference type="PROSITE-ProRule" id="PRU00042"/>
    </source>
</evidence>
<feature type="region of interest" description="Disordered" evidence="6">
    <location>
        <begin position="489"/>
        <end position="512"/>
    </location>
</feature>
<feature type="domain" description="C2H2-type" evidence="7">
    <location>
        <begin position="254"/>
        <end position="281"/>
    </location>
</feature>
<feature type="domain" description="C2H2-type" evidence="7">
    <location>
        <begin position="281"/>
        <end position="309"/>
    </location>
</feature>
<evidence type="ECO:0000259" key="7">
    <source>
        <dbReference type="PROSITE" id="PS50157"/>
    </source>
</evidence>
<feature type="region of interest" description="Disordered" evidence="6">
    <location>
        <begin position="429"/>
        <end position="465"/>
    </location>
</feature>
<dbReference type="OrthoDB" id="8922241at2759"/>
<dbReference type="AlphaFoldDB" id="A0A2H3JKM7"/>
<dbReference type="Proteomes" id="UP000218811">
    <property type="component" value="Unassembled WGS sequence"/>
</dbReference>